<accession>A0AAV7E7X0</accession>
<evidence type="ECO:0000313" key="2">
    <source>
        <dbReference type="EMBL" id="KAG9444501.1"/>
    </source>
</evidence>
<sequence length="100" mass="11353">MEALREMLPQDLGGKQTYADFDNQNLGRELLESISTSKREIIHFHLEEGRGEHEEFNGDTGGGRSRRLGSQAENTRGEPTELSSNNLYLWRPDVAHLDVK</sequence>
<dbReference type="EMBL" id="JAINDJ010000006">
    <property type="protein sequence ID" value="KAG9444501.1"/>
    <property type="molecule type" value="Genomic_DNA"/>
</dbReference>
<dbReference type="Proteomes" id="UP000825729">
    <property type="component" value="Unassembled WGS sequence"/>
</dbReference>
<evidence type="ECO:0000313" key="3">
    <source>
        <dbReference type="Proteomes" id="UP000825729"/>
    </source>
</evidence>
<dbReference type="AlphaFoldDB" id="A0AAV7E7X0"/>
<protein>
    <submittedName>
        <fullName evidence="2">Uncharacterized protein</fullName>
    </submittedName>
</protein>
<reference evidence="2 3" key="1">
    <citation type="submission" date="2021-07" db="EMBL/GenBank/DDBJ databases">
        <title>The Aristolochia fimbriata genome: insights into angiosperm evolution, floral development and chemical biosynthesis.</title>
        <authorList>
            <person name="Jiao Y."/>
        </authorList>
    </citation>
    <scope>NUCLEOTIDE SEQUENCE [LARGE SCALE GENOMIC DNA]</scope>
    <source>
        <strain evidence="2">IBCAS-2021</strain>
        <tissue evidence="2">Leaf</tissue>
    </source>
</reference>
<comment type="caution">
    <text evidence="2">The sequence shown here is derived from an EMBL/GenBank/DDBJ whole genome shotgun (WGS) entry which is preliminary data.</text>
</comment>
<feature type="region of interest" description="Disordered" evidence="1">
    <location>
        <begin position="50"/>
        <end position="83"/>
    </location>
</feature>
<proteinExistence type="predicted"/>
<name>A0AAV7E7X0_ARIFI</name>
<evidence type="ECO:0000256" key="1">
    <source>
        <dbReference type="SAM" id="MobiDB-lite"/>
    </source>
</evidence>
<keyword evidence="3" id="KW-1185">Reference proteome</keyword>
<gene>
    <name evidence="2" type="ORF">H6P81_015841</name>
</gene>
<organism evidence="2 3">
    <name type="scientific">Aristolochia fimbriata</name>
    <name type="common">White veined hardy Dutchman's pipe vine</name>
    <dbReference type="NCBI Taxonomy" id="158543"/>
    <lineage>
        <taxon>Eukaryota</taxon>
        <taxon>Viridiplantae</taxon>
        <taxon>Streptophyta</taxon>
        <taxon>Embryophyta</taxon>
        <taxon>Tracheophyta</taxon>
        <taxon>Spermatophyta</taxon>
        <taxon>Magnoliopsida</taxon>
        <taxon>Magnoliidae</taxon>
        <taxon>Piperales</taxon>
        <taxon>Aristolochiaceae</taxon>
        <taxon>Aristolochia</taxon>
    </lineage>
</organism>